<evidence type="ECO:0000256" key="1">
    <source>
        <dbReference type="ARBA" id="ARBA00004430"/>
    </source>
</evidence>
<comment type="subcellular location">
    <subcellularLocation>
        <location evidence="1">Cytoplasm</location>
        <location evidence="1">Cytoskeleton</location>
        <location evidence="1">Cilium axoneme</location>
    </subcellularLocation>
</comment>
<organism evidence="8">
    <name type="scientific">Culicoides sonorensis</name>
    <name type="common">Biting midge</name>
    <dbReference type="NCBI Taxonomy" id="179676"/>
    <lineage>
        <taxon>Eukaryota</taxon>
        <taxon>Metazoa</taxon>
        <taxon>Ecdysozoa</taxon>
        <taxon>Arthropoda</taxon>
        <taxon>Hexapoda</taxon>
        <taxon>Insecta</taxon>
        <taxon>Pterygota</taxon>
        <taxon>Neoptera</taxon>
        <taxon>Endopterygota</taxon>
        <taxon>Diptera</taxon>
        <taxon>Nematocera</taxon>
        <taxon>Chironomoidea</taxon>
        <taxon>Ceratopogonidae</taxon>
        <taxon>Ceratopogoninae</taxon>
        <taxon>Culicoides</taxon>
        <taxon>Monoculicoides</taxon>
    </lineage>
</organism>
<keyword evidence="2" id="KW-0963">Cytoplasm</keyword>
<dbReference type="Pfam" id="PF10629">
    <property type="entry name" value="CMI2B-like"/>
    <property type="match status" value="2"/>
</dbReference>
<keyword evidence="4" id="KW-0966">Cell projection</keyword>
<dbReference type="OMA" id="TRYADIC"/>
<proteinExistence type="inferred from homology"/>
<dbReference type="AlphaFoldDB" id="A0A336LKC9"/>
<sequence length="298" mass="34102">MSQKQRNGISFLQTPEPHYIPGYTGYCPRFTYRCGDTYGSLTHFLLLDPCARHAEKLVLSNRSNSDYEVERPTLTELDLIKKREKRIDSIYRHPMMPGYDGFVPKIRGKFGQRFSVSATEGISEFERNYLKKRCEETRLKIKGAIQLQDAPGRSIGERSLETNEYKFPLEIVRPEAVGIFTEIPQNQLPIPPKSSYSKDLNKKPTFIVNNLKKNQKLLQKKSWFDDYNQRKSFEWAPISAKGMGNSLSSVSDQCQIYYNDRGLIPGYGGHVPGIQEKYGNTFGQSSIDAKSAILCKFN</sequence>
<dbReference type="GO" id="GO:0015630">
    <property type="term" value="C:microtubule cytoskeleton"/>
    <property type="evidence" value="ECO:0007669"/>
    <property type="project" value="UniProtKB-ARBA"/>
</dbReference>
<comment type="similarity">
    <text evidence="5">Belongs to the CIMIP2 family.</text>
</comment>
<feature type="domain" description="Ciliary microtubule inner protein 2A-C-like" evidence="6">
    <location>
        <begin position="262"/>
        <end position="285"/>
    </location>
</feature>
<dbReference type="PANTHER" id="PTHR22146:SF8">
    <property type="entry name" value="PROTEIN FAM166B"/>
    <property type="match status" value="1"/>
</dbReference>
<dbReference type="InterPro" id="IPR018902">
    <property type="entry name" value="CMI2A-C-like_dom"/>
</dbReference>
<name>A0A336LKC9_CULSO</name>
<dbReference type="EMBL" id="UFQS01000038">
    <property type="protein sequence ID" value="SSW98030.1"/>
    <property type="molecule type" value="Genomic_DNA"/>
</dbReference>
<keyword evidence="3" id="KW-0206">Cytoskeleton</keyword>
<evidence type="ECO:0000259" key="6">
    <source>
        <dbReference type="Pfam" id="PF10629"/>
    </source>
</evidence>
<evidence type="ECO:0000313" key="7">
    <source>
        <dbReference type="EMBL" id="SSW98030.1"/>
    </source>
</evidence>
<evidence type="ECO:0000256" key="3">
    <source>
        <dbReference type="ARBA" id="ARBA00023212"/>
    </source>
</evidence>
<dbReference type="PANTHER" id="PTHR22146">
    <property type="entry name" value="CAT EYE SYNDROME CRITICAL REGION PROTEIN 6"/>
    <property type="match status" value="1"/>
</dbReference>
<evidence type="ECO:0000256" key="4">
    <source>
        <dbReference type="ARBA" id="ARBA00023273"/>
    </source>
</evidence>
<reference evidence="8" key="2">
    <citation type="submission" date="2018-07" db="EMBL/GenBank/DDBJ databases">
        <authorList>
            <person name="Quirk P.G."/>
            <person name="Krulwich T.A."/>
        </authorList>
    </citation>
    <scope>NUCLEOTIDE SEQUENCE</scope>
</reference>
<protein>
    <submittedName>
        <fullName evidence="8">CSON009746 protein</fullName>
    </submittedName>
</protein>
<dbReference type="EMBL" id="UFQT01000038">
    <property type="protein sequence ID" value="SSX18416.1"/>
    <property type="molecule type" value="Genomic_DNA"/>
</dbReference>
<dbReference type="VEuPathDB" id="VectorBase:CSON009746"/>
<evidence type="ECO:0000313" key="8">
    <source>
        <dbReference type="EMBL" id="SSX18416.1"/>
    </source>
</evidence>
<accession>A0A336LKC9</accession>
<gene>
    <name evidence="8" type="primary">CSON009746</name>
</gene>
<reference evidence="7" key="1">
    <citation type="submission" date="2018-04" db="EMBL/GenBank/DDBJ databases">
        <authorList>
            <person name="Go L.Y."/>
            <person name="Mitchell J.A."/>
        </authorList>
    </citation>
    <scope>NUCLEOTIDE SEQUENCE</scope>
    <source>
        <tissue evidence="7">Whole organism</tissue>
    </source>
</reference>
<evidence type="ECO:0000256" key="5">
    <source>
        <dbReference type="ARBA" id="ARBA00035661"/>
    </source>
</evidence>
<dbReference type="GO" id="GO:0005930">
    <property type="term" value="C:axoneme"/>
    <property type="evidence" value="ECO:0007669"/>
    <property type="project" value="UniProtKB-SubCell"/>
</dbReference>
<feature type="domain" description="Ciliary microtubule inner protein 2A-C-like" evidence="6">
    <location>
        <begin position="16"/>
        <end position="49"/>
    </location>
</feature>
<evidence type="ECO:0000256" key="2">
    <source>
        <dbReference type="ARBA" id="ARBA00022490"/>
    </source>
</evidence>